<comment type="caution">
    <text evidence="7">The sequence shown here is derived from an EMBL/GenBank/DDBJ whole genome shotgun (WGS) entry which is preliminary data.</text>
</comment>
<keyword evidence="8" id="KW-1185">Reference proteome</keyword>
<dbReference type="InterPro" id="IPR020472">
    <property type="entry name" value="WD40_PAC1"/>
</dbReference>
<evidence type="ECO:0000256" key="6">
    <source>
        <dbReference type="SAM" id="MobiDB-lite"/>
    </source>
</evidence>
<dbReference type="AlphaFoldDB" id="A0A0N1I307"/>
<dbReference type="InterPro" id="IPR001680">
    <property type="entry name" value="WD40_rpt"/>
</dbReference>
<proteinExistence type="predicted"/>
<evidence type="ECO:0000256" key="4">
    <source>
        <dbReference type="ARBA" id="ARBA00023274"/>
    </source>
</evidence>
<organism evidence="7 8">
    <name type="scientific">Leptomonas seymouri</name>
    <dbReference type="NCBI Taxonomy" id="5684"/>
    <lineage>
        <taxon>Eukaryota</taxon>
        <taxon>Discoba</taxon>
        <taxon>Euglenozoa</taxon>
        <taxon>Kinetoplastea</taxon>
        <taxon>Metakinetoplastina</taxon>
        <taxon>Trypanosomatida</taxon>
        <taxon>Trypanosomatidae</taxon>
        <taxon>Leishmaniinae</taxon>
        <taxon>Leptomonas</taxon>
    </lineage>
</organism>
<dbReference type="PANTHER" id="PTHR19869">
    <property type="entry name" value="SPERMATID WD-REPEAT PROTEIN"/>
    <property type="match status" value="1"/>
</dbReference>
<dbReference type="VEuPathDB" id="TriTrypDB:Lsey_0206_0120"/>
<dbReference type="SMART" id="SM00320">
    <property type="entry name" value="WD40"/>
    <property type="match status" value="5"/>
</dbReference>
<dbReference type="Pfam" id="PF00400">
    <property type="entry name" value="WD40"/>
    <property type="match status" value="3"/>
</dbReference>
<evidence type="ECO:0000313" key="7">
    <source>
        <dbReference type="EMBL" id="KPI85144.1"/>
    </source>
</evidence>
<feature type="repeat" description="WD" evidence="5">
    <location>
        <begin position="141"/>
        <end position="182"/>
    </location>
</feature>
<keyword evidence="2" id="KW-0677">Repeat</keyword>
<feature type="region of interest" description="Disordered" evidence="6">
    <location>
        <begin position="1"/>
        <end position="55"/>
    </location>
</feature>
<dbReference type="EMBL" id="LJSK01000206">
    <property type="protein sequence ID" value="KPI85144.1"/>
    <property type="molecule type" value="Genomic_DNA"/>
</dbReference>
<dbReference type="PROSITE" id="PS00678">
    <property type="entry name" value="WD_REPEATS_1"/>
    <property type="match status" value="1"/>
</dbReference>
<evidence type="ECO:0000313" key="8">
    <source>
        <dbReference type="Proteomes" id="UP000038009"/>
    </source>
</evidence>
<name>A0A0N1I307_LEPSE</name>
<evidence type="ECO:0000256" key="5">
    <source>
        <dbReference type="PROSITE-ProRule" id="PRU00221"/>
    </source>
</evidence>
<feature type="compositionally biased region" description="Basic and acidic residues" evidence="6">
    <location>
        <begin position="10"/>
        <end position="37"/>
    </location>
</feature>
<dbReference type="GO" id="GO:0005840">
    <property type="term" value="C:ribosome"/>
    <property type="evidence" value="ECO:0007669"/>
    <property type="project" value="UniProtKB-KW"/>
</dbReference>
<dbReference type="PANTHER" id="PTHR19869:SF1">
    <property type="entry name" value="WD REPEAT-CONTAINING PROTEIN 31"/>
    <property type="match status" value="1"/>
</dbReference>
<dbReference type="SUPFAM" id="SSF50978">
    <property type="entry name" value="WD40 repeat-like"/>
    <property type="match status" value="1"/>
</dbReference>
<dbReference type="InterPro" id="IPR040066">
    <property type="entry name" value="WDR31"/>
</dbReference>
<dbReference type="Gene3D" id="2.130.10.10">
    <property type="entry name" value="YVTN repeat-like/Quinoprotein amine dehydrogenase"/>
    <property type="match status" value="2"/>
</dbReference>
<feature type="repeat" description="WD" evidence="5">
    <location>
        <begin position="183"/>
        <end position="224"/>
    </location>
</feature>
<dbReference type="GO" id="GO:1990904">
    <property type="term" value="C:ribonucleoprotein complex"/>
    <property type="evidence" value="ECO:0007669"/>
    <property type="project" value="UniProtKB-KW"/>
</dbReference>
<sequence length="432" mass="47208">MGNKCMRSSEVVEGHKARGHNDETSKREKTSLTKSDKPTASPKVATPPPDVNKEVAPHQTTVVKNIEALQHTLKPTVSVISTALRHEEFRQFTSIFAHSKAALAVASCTRAKRPLHVLIAGEDRSIVLLNYETGHVMRRWVHAHQNDINCVTTPTSSGLFATASRDKVVKVWDFTSDCSVAELQGHTLNVTSTDMSPDGSLAVSGSKDNTVRLWDVEKAEELYCGDVKLNVVHFVKFMPSMQCVAQGGEDLAVRLWDIRTRDSHNDLQLSKTIEGMDYCPVCCETVADNANILLTGHNGVNGCGSYIAEWDIRTGKRLALYQGHKATVTNVKMESASVYGGGCFFSSSDDGTFGVWNTEDGEREGEGGVHLSIEHQFSLPEGRVTCFTAEENGDNVVALDDGCLVVLRPVLKDGAVVPSFRLRYVGAMTLRT</sequence>
<dbReference type="PROSITE" id="PS50082">
    <property type="entry name" value="WD_REPEATS_2"/>
    <property type="match status" value="4"/>
</dbReference>
<dbReference type="InterPro" id="IPR015943">
    <property type="entry name" value="WD40/YVTN_repeat-like_dom_sf"/>
</dbReference>
<dbReference type="OMA" id="SVEHRFC"/>
<keyword evidence="4" id="KW-0687">Ribonucleoprotein</keyword>
<evidence type="ECO:0000256" key="3">
    <source>
        <dbReference type="ARBA" id="ARBA00022980"/>
    </source>
</evidence>
<dbReference type="PROSITE" id="PS50294">
    <property type="entry name" value="WD_REPEATS_REGION"/>
    <property type="match status" value="2"/>
</dbReference>
<dbReference type="InterPro" id="IPR036322">
    <property type="entry name" value="WD40_repeat_dom_sf"/>
</dbReference>
<reference evidence="7 8" key="1">
    <citation type="journal article" date="2015" name="PLoS Pathog.">
        <title>Leptomonas seymouri: Adaptations to the Dixenous Life Cycle Analyzed by Genome Sequencing, Transcriptome Profiling and Co-infection with Leishmania donovani.</title>
        <authorList>
            <person name="Kraeva N."/>
            <person name="Butenko A."/>
            <person name="Hlavacova J."/>
            <person name="Kostygov A."/>
            <person name="Myskova J."/>
            <person name="Grybchuk D."/>
            <person name="Lestinova T."/>
            <person name="Votypka J."/>
            <person name="Volf P."/>
            <person name="Opperdoes F."/>
            <person name="Flegontov P."/>
            <person name="Lukes J."/>
            <person name="Yurchenko V."/>
        </authorList>
    </citation>
    <scope>NUCLEOTIDE SEQUENCE [LARGE SCALE GENOMIC DNA]</scope>
    <source>
        <strain evidence="7 8">ATCC 30220</strain>
    </source>
</reference>
<dbReference type="PRINTS" id="PR00320">
    <property type="entry name" value="GPROTEINBRPT"/>
</dbReference>
<dbReference type="Proteomes" id="UP000038009">
    <property type="component" value="Unassembled WGS sequence"/>
</dbReference>
<evidence type="ECO:0000256" key="2">
    <source>
        <dbReference type="ARBA" id="ARBA00022737"/>
    </source>
</evidence>
<evidence type="ECO:0000256" key="1">
    <source>
        <dbReference type="ARBA" id="ARBA00022574"/>
    </source>
</evidence>
<feature type="repeat" description="WD" evidence="5">
    <location>
        <begin position="321"/>
        <end position="366"/>
    </location>
</feature>
<accession>A0A0N1I307</accession>
<gene>
    <name evidence="7" type="ORF">ABL78_5804</name>
</gene>
<keyword evidence="3" id="KW-0689">Ribosomal protein</keyword>
<keyword evidence="1 5" id="KW-0853">WD repeat</keyword>
<dbReference type="InterPro" id="IPR019775">
    <property type="entry name" value="WD40_repeat_CS"/>
</dbReference>
<feature type="repeat" description="WD" evidence="5">
    <location>
        <begin position="232"/>
        <end position="266"/>
    </location>
</feature>
<dbReference type="OrthoDB" id="6262491at2759"/>
<protein>
    <submittedName>
        <fullName evidence="7">Uncharacterized protein</fullName>
    </submittedName>
</protein>